<dbReference type="PANTHER" id="PTHR17204">
    <property type="entry name" value="PRE-MRNA PROCESSING PROTEIN PRP39-RELATED"/>
    <property type="match status" value="1"/>
</dbReference>
<reference evidence="8" key="2">
    <citation type="submission" date="2021-01" db="EMBL/GenBank/DDBJ databases">
        <authorList>
            <person name="Schikora-Tamarit M.A."/>
        </authorList>
    </citation>
    <scope>NUCLEOTIDE SEQUENCE</scope>
    <source>
        <strain evidence="8">NCAIM Y.01608</strain>
    </source>
</reference>
<comment type="subcellular location">
    <subcellularLocation>
        <location evidence="1">Nucleus</location>
    </subcellularLocation>
</comment>
<dbReference type="GO" id="GO:0005685">
    <property type="term" value="C:U1 snRNP"/>
    <property type="evidence" value="ECO:0007669"/>
    <property type="project" value="TreeGrafter"/>
</dbReference>
<evidence type="ECO:0000256" key="2">
    <source>
        <dbReference type="ARBA" id="ARBA00022664"/>
    </source>
</evidence>
<evidence type="ECO:0000256" key="3">
    <source>
        <dbReference type="ARBA" id="ARBA00022737"/>
    </source>
</evidence>
<reference evidence="8" key="1">
    <citation type="journal article" date="2021" name="Open Biol.">
        <title>Shared evolutionary footprints suggest mitochondrial oxidative damage underlies multiple complex I losses in fungi.</title>
        <authorList>
            <person name="Schikora-Tamarit M.A."/>
            <person name="Marcet-Houben M."/>
            <person name="Nosek J."/>
            <person name="Gabaldon T."/>
        </authorList>
    </citation>
    <scope>NUCLEOTIDE SEQUENCE</scope>
    <source>
        <strain evidence="8">NCAIM Y.01608</strain>
    </source>
</reference>
<keyword evidence="3" id="KW-0677">Repeat</keyword>
<dbReference type="InterPro" id="IPR059164">
    <property type="entry name" value="HAT_PRP39_C"/>
</dbReference>
<keyword evidence="4" id="KW-0508">mRNA splicing</keyword>
<dbReference type="Pfam" id="PF23241">
    <property type="entry name" value="HAT_PRP39_C"/>
    <property type="match status" value="1"/>
</dbReference>
<proteinExistence type="inferred from homology"/>
<evidence type="ECO:0000256" key="4">
    <source>
        <dbReference type="ARBA" id="ARBA00023187"/>
    </source>
</evidence>
<organism evidence="8 9">
    <name type="scientific">Ogataea polymorpha</name>
    <dbReference type="NCBI Taxonomy" id="460523"/>
    <lineage>
        <taxon>Eukaryota</taxon>
        <taxon>Fungi</taxon>
        <taxon>Dikarya</taxon>
        <taxon>Ascomycota</taxon>
        <taxon>Saccharomycotina</taxon>
        <taxon>Pichiomycetes</taxon>
        <taxon>Pichiales</taxon>
        <taxon>Pichiaceae</taxon>
        <taxon>Ogataea</taxon>
    </lineage>
</organism>
<dbReference type="GO" id="GO:0071004">
    <property type="term" value="C:U2-type prespliceosome"/>
    <property type="evidence" value="ECO:0007669"/>
    <property type="project" value="TreeGrafter"/>
</dbReference>
<sequence>MDLSQDTDDLLANFPQWAALRHALAENDKDPQLWGELLSYVEGLVATQLNTLKTNPQLCQLLADDFRGLLMRFPYLTEFWKRFVAIEYSIEGLGGSVAILEEAVANFPSSCELWVDYLNVVISNNLQDEPQVRSLFKRAVAHVGRQFLSHPIWDLYLDWESKHAGVTALEYVQILLEVVQYPLHQYARYFESLYEITSNFTIEDLIPVEKLHSLIEASFPSKMLEDLDADQVKEISDAYFNKIFTSCYERVTERWEFESQLTKQNFDLLPVSDEDMARWIKYLDFEESKGDIEQTKSLYERALVPTCSYETIWLKYMRYLIRNDQDTEYIVSLFNKACDIFVSADQPAIRYMYAKFYEQKLEDYEKTRQIYISMIAAHPTETYPIARYVQYLCGRLGDEYTFRHLLRLLDVYTQKTTDELDADFGELRSVLNMWNAANLVVEAARIQWLRRKDVKAAREVLFAHFKTELVRCSVAFWTFFFKFELVQKNTRNLANIVNHVKYYGQLPTTCINQLLDEFREHLFRTGSLDQLQPNRELVRLILETDIESSTHMKHFLKARLSANRDEDPVNKRLIKENGHPGVVSEYRPRLVNPIDFDASILTQRDAAQMPRFTNVERAAMPVKFNSTRVWHECSNKAYTDSSPSSMQRARLTSMSPPFMSQSVNSSLTPTSVIWSSSTSDSLVSAGQNGLTPEMRNWSVSPVHPSRTSDSSVSPFTPNRLMSSSSSISSSLFGYEISRCLSFRR</sequence>
<evidence type="ECO:0000256" key="7">
    <source>
        <dbReference type="SAM" id="MobiDB-lite"/>
    </source>
</evidence>
<feature type="region of interest" description="Disordered" evidence="7">
    <location>
        <begin position="693"/>
        <end position="717"/>
    </location>
</feature>
<name>A0A9P8P473_9ASCO</name>
<keyword evidence="5" id="KW-0539">Nucleus</keyword>
<protein>
    <recommendedName>
        <fullName evidence="10">Suppressor of forked domain-containing protein</fullName>
    </recommendedName>
</protein>
<dbReference type="SMART" id="SM00386">
    <property type="entry name" value="HAT"/>
    <property type="match status" value="4"/>
</dbReference>
<dbReference type="GO" id="GO:0000395">
    <property type="term" value="P:mRNA 5'-splice site recognition"/>
    <property type="evidence" value="ECO:0007669"/>
    <property type="project" value="TreeGrafter"/>
</dbReference>
<accession>A0A9P8P473</accession>
<dbReference type="PANTHER" id="PTHR17204:SF5">
    <property type="entry name" value="PRE-MRNA-PROCESSING FACTOR 39"/>
    <property type="match status" value="1"/>
</dbReference>
<dbReference type="Pfam" id="PF23240">
    <property type="entry name" value="HAT_PRP39_N"/>
    <property type="match status" value="1"/>
</dbReference>
<comment type="caution">
    <text evidence="8">The sequence shown here is derived from an EMBL/GenBank/DDBJ whole genome shotgun (WGS) entry which is preliminary data.</text>
</comment>
<gene>
    <name evidence="8" type="ORF">OGATHE_003765</name>
</gene>
<dbReference type="InterPro" id="IPR003107">
    <property type="entry name" value="HAT"/>
</dbReference>
<dbReference type="AlphaFoldDB" id="A0A9P8P473"/>
<dbReference type="SUPFAM" id="SSF48452">
    <property type="entry name" value="TPR-like"/>
    <property type="match status" value="1"/>
</dbReference>
<dbReference type="Gene3D" id="1.25.40.10">
    <property type="entry name" value="Tetratricopeptide repeat domain"/>
    <property type="match status" value="2"/>
</dbReference>
<evidence type="ECO:0000256" key="1">
    <source>
        <dbReference type="ARBA" id="ARBA00004123"/>
    </source>
</evidence>
<dbReference type="InterPro" id="IPR011990">
    <property type="entry name" value="TPR-like_helical_dom_sf"/>
</dbReference>
<comment type="similarity">
    <text evidence="6">Belongs to the PRP39 family.</text>
</comment>
<keyword evidence="2" id="KW-0507">mRNA processing</keyword>
<evidence type="ECO:0008006" key="10">
    <source>
        <dbReference type="Google" id="ProtNLM"/>
    </source>
</evidence>
<evidence type="ECO:0000256" key="6">
    <source>
        <dbReference type="ARBA" id="ARBA00038019"/>
    </source>
</evidence>
<dbReference type="GO" id="GO:0030627">
    <property type="term" value="F:pre-mRNA 5'-splice site binding"/>
    <property type="evidence" value="ECO:0007669"/>
    <property type="project" value="TreeGrafter"/>
</dbReference>
<dbReference type="GO" id="GO:0000243">
    <property type="term" value="C:commitment complex"/>
    <property type="evidence" value="ECO:0007669"/>
    <property type="project" value="TreeGrafter"/>
</dbReference>
<keyword evidence="9" id="KW-1185">Reference proteome</keyword>
<feature type="compositionally biased region" description="Polar residues" evidence="7">
    <location>
        <begin position="705"/>
        <end position="717"/>
    </location>
</feature>
<evidence type="ECO:0000313" key="9">
    <source>
        <dbReference type="Proteomes" id="UP000788993"/>
    </source>
</evidence>
<evidence type="ECO:0000256" key="5">
    <source>
        <dbReference type="ARBA" id="ARBA00023242"/>
    </source>
</evidence>
<evidence type="ECO:0000313" key="8">
    <source>
        <dbReference type="EMBL" id="KAH3664950.1"/>
    </source>
</evidence>
<dbReference type="Proteomes" id="UP000788993">
    <property type="component" value="Unassembled WGS sequence"/>
</dbReference>
<dbReference type="EMBL" id="JAEUBD010001178">
    <property type="protein sequence ID" value="KAH3664950.1"/>
    <property type="molecule type" value="Genomic_DNA"/>
</dbReference>